<proteinExistence type="predicted"/>
<dbReference type="AlphaFoldDB" id="A0A1E7JVA6"/>
<dbReference type="Proteomes" id="UP000176101">
    <property type="component" value="Unassembled WGS sequence"/>
</dbReference>
<feature type="compositionally biased region" description="Basic and acidic residues" evidence="1">
    <location>
        <begin position="218"/>
        <end position="229"/>
    </location>
</feature>
<evidence type="ECO:0000313" key="2">
    <source>
        <dbReference type="EMBL" id="OEU94391.1"/>
    </source>
</evidence>
<evidence type="ECO:0000313" key="3">
    <source>
        <dbReference type="Proteomes" id="UP000176101"/>
    </source>
</evidence>
<sequence length="229" mass="24725">MAFSAEELRVLRGALAIACKSTAEPQPPLEECRQLAQDLEVATREGGRLRSFLLADLARHRAALPDSATGYLEQLEDALAAGYLPRPDDLAALRMLCAEPVADGDEGAGVDEPERKRRAELLERGERLAEQAVRARLLVLPGGRSAATGERRPDGEPEPEGEREREPAPAGQPLPEDDRDEPTEAPAGDPPTTDTEPPSAEPARPVPTPAEVFPPRRHPTEPRQEALPA</sequence>
<dbReference type="STRING" id="1075402.AN216_24425"/>
<keyword evidence="3" id="KW-1185">Reference proteome</keyword>
<comment type="caution">
    <text evidence="2">The sequence shown here is derived from an EMBL/GenBank/DDBJ whole genome shotgun (WGS) entry which is preliminary data.</text>
</comment>
<name>A0A1E7JVA6_9ACTN</name>
<dbReference type="EMBL" id="LJGU01000155">
    <property type="protein sequence ID" value="OEU94391.1"/>
    <property type="molecule type" value="Genomic_DNA"/>
</dbReference>
<dbReference type="PATRIC" id="fig|1075402.3.peg.1139"/>
<accession>A0A1E7JVA6</accession>
<reference evidence="2 3" key="1">
    <citation type="journal article" date="2016" name="Front. Microbiol.">
        <title>Comparative Genomics Analysis of Streptomyces Species Reveals Their Adaptation to the Marine Environment and Their Diversity at the Genomic Level.</title>
        <authorList>
            <person name="Tian X."/>
            <person name="Zhang Z."/>
            <person name="Yang T."/>
            <person name="Chen M."/>
            <person name="Li J."/>
            <person name="Chen F."/>
            <person name="Yang J."/>
            <person name="Li W."/>
            <person name="Zhang B."/>
            <person name="Zhang Z."/>
            <person name="Wu J."/>
            <person name="Zhang C."/>
            <person name="Long L."/>
            <person name="Xiao J."/>
        </authorList>
    </citation>
    <scope>NUCLEOTIDE SEQUENCE [LARGE SCALE GENOMIC DNA]</scope>
    <source>
        <strain evidence="2 3">SCSIO 02100</strain>
    </source>
</reference>
<gene>
    <name evidence="2" type="ORF">AN216_24425</name>
</gene>
<feature type="region of interest" description="Disordered" evidence="1">
    <location>
        <begin position="139"/>
        <end position="229"/>
    </location>
</feature>
<organism evidence="2 3">
    <name type="scientific">Streptomyces oceani</name>
    <dbReference type="NCBI Taxonomy" id="1075402"/>
    <lineage>
        <taxon>Bacteria</taxon>
        <taxon>Bacillati</taxon>
        <taxon>Actinomycetota</taxon>
        <taxon>Actinomycetes</taxon>
        <taxon>Kitasatosporales</taxon>
        <taxon>Streptomycetaceae</taxon>
        <taxon>Streptomyces</taxon>
    </lineage>
</organism>
<feature type="compositionally biased region" description="Basic and acidic residues" evidence="1">
    <location>
        <begin position="149"/>
        <end position="167"/>
    </location>
</feature>
<protein>
    <submittedName>
        <fullName evidence="2">Uncharacterized protein</fullName>
    </submittedName>
</protein>
<evidence type="ECO:0000256" key="1">
    <source>
        <dbReference type="SAM" id="MobiDB-lite"/>
    </source>
</evidence>